<proteinExistence type="predicted"/>
<name>A0A0N4W9M5_HAEPC</name>
<protein>
    <submittedName>
        <fullName evidence="2 4">Uncharacterized protein</fullName>
    </submittedName>
</protein>
<dbReference type="WBParaSite" id="HPLM_0000701301-mRNA-1">
    <property type="protein sequence ID" value="HPLM_0000701301-mRNA-1"/>
    <property type="gene ID" value="HPLM_0000701301"/>
</dbReference>
<feature type="region of interest" description="Disordered" evidence="1">
    <location>
        <begin position="1"/>
        <end position="25"/>
    </location>
</feature>
<gene>
    <name evidence="2" type="ORF">HPLM_LOCUS7005</name>
</gene>
<reference evidence="4" key="1">
    <citation type="submission" date="2017-02" db="UniProtKB">
        <authorList>
            <consortium name="WormBaseParasite"/>
        </authorList>
    </citation>
    <scope>IDENTIFICATION</scope>
</reference>
<evidence type="ECO:0000256" key="1">
    <source>
        <dbReference type="SAM" id="MobiDB-lite"/>
    </source>
</evidence>
<keyword evidence="3" id="KW-1185">Reference proteome</keyword>
<organism evidence="4">
    <name type="scientific">Haemonchus placei</name>
    <name type="common">Barber's pole worm</name>
    <dbReference type="NCBI Taxonomy" id="6290"/>
    <lineage>
        <taxon>Eukaryota</taxon>
        <taxon>Metazoa</taxon>
        <taxon>Ecdysozoa</taxon>
        <taxon>Nematoda</taxon>
        <taxon>Chromadorea</taxon>
        <taxon>Rhabditida</taxon>
        <taxon>Rhabditina</taxon>
        <taxon>Rhabditomorpha</taxon>
        <taxon>Strongyloidea</taxon>
        <taxon>Trichostrongylidae</taxon>
        <taxon>Haemonchus</taxon>
    </lineage>
</organism>
<reference evidence="2 3" key="2">
    <citation type="submission" date="2018-11" db="EMBL/GenBank/DDBJ databases">
        <authorList>
            <consortium name="Pathogen Informatics"/>
        </authorList>
    </citation>
    <scope>NUCLEOTIDE SEQUENCE [LARGE SCALE GENOMIC DNA]</scope>
    <source>
        <strain evidence="2 3">MHpl1</strain>
    </source>
</reference>
<dbReference type="AlphaFoldDB" id="A0A0N4W9M5"/>
<feature type="compositionally biased region" description="Low complexity" evidence="1">
    <location>
        <begin position="14"/>
        <end position="25"/>
    </location>
</feature>
<evidence type="ECO:0000313" key="2">
    <source>
        <dbReference type="EMBL" id="VDO30651.1"/>
    </source>
</evidence>
<dbReference type="Proteomes" id="UP000268014">
    <property type="component" value="Unassembled WGS sequence"/>
</dbReference>
<sequence>MTDKKEIKMKQVYSGPSSSLPAKSSCAENGESFQAGAFGVRILESNVIG</sequence>
<evidence type="ECO:0000313" key="3">
    <source>
        <dbReference type="Proteomes" id="UP000268014"/>
    </source>
</evidence>
<dbReference type="EMBL" id="UZAF01016584">
    <property type="protein sequence ID" value="VDO30651.1"/>
    <property type="molecule type" value="Genomic_DNA"/>
</dbReference>
<evidence type="ECO:0000313" key="4">
    <source>
        <dbReference type="WBParaSite" id="HPLM_0000701301-mRNA-1"/>
    </source>
</evidence>
<accession>A0A0N4W9M5</accession>